<dbReference type="RefSeq" id="WP_192017831.1">
    <property type="nucleotide sequence ID" value="NZ_JACYTP010000027.1"/>
</dbReference>
<gene>
    <name evidence="1" type="ORF">IFO68_21705</name>
</gene>
<organism evidence="1 2">
    <name type="scientific">Photobacterium arenosum</name>
    <dbReference type="NCBI Taxonomy" id="2774143"/>
    <lineage>
        <taxon>Bacteria</taxon>
        <taxon>Pseudomonadati</taxon>
        <taxon>Pseudomonadota</taxon>
        <taxon>Gammaproteobacteria</taxon>
        <taxon>Vibrionales</taxon>
        <taxon>Vibrionaceae</taxon>
        <taxon>Photobacterium</taxon>
    </lineage>
</organism>
<keyword evidence="2" id="KW-1185">Reference proteome</keyword>
<reference evidence="1 2" key="1">
    <citation type="submission" date="2020-09" db="EMBL/GenBank/DDBJ databases">
        <title>Photobacterium sp. CAU 1568 isolated from sand of Sido Beach.</title>
        <authorList>
            <person name="Kim W."/>
        </authorList>
    </citation>
    <scope>NUCLEOTIDE SEQUENCE [LARGE SCALE GENOMIC DNA]</scope>
    <source>
        <strain evidence="1 2">CAU 1568</strain>
    </source>
</reference>
<sequence>MALFFLSYDLNKSKDYQKLYSELDNFNAVRILDSTWCFKRINTSSAGLRDHFKKYIDSDDSLIVSQVNDWASFKTKATPNDLK</sequence>
<dbReference type="EMBL" id="JACYTP010000027">
    <property type="protein sequence ID" value="MBD8515292.1"/>
    <property type="molecule type" value="Genomic_DNA"/>
</dbReference>
<protein>
    <submittedName>
        <fullName evidence="1">CRISPR-associated protein Cas2</fullName>
    </submittedName>
</protein>
<evidence type="ECO:0000313" key="1">
    <source>
        <dbReference type="EMBL" id="MBD8515292.1"/>
    </source>
</evidence>
<name>A0ABR9BS07_9GAMM</name>
<accession>A0ABR9BS07</accession>
<comment type="caution">
    <text evidence="1">The sequence shown here is derived from an EMBL/GenBank/DDBJ whole genome shotgun (WGS) entry which is preliminary data.</text>
</comment>
<evidence type="ECO:0000313" key="2">
    <source>
        <dbReference type="Proteomes" id="UP000649768"/>
    </source>
</evidence>
<dbReference type="Proteomes" id="UP000649768">
    <property type="component" value="Unassembled WGS sequence"/>
</dbReference>
<proteinExistence type="predicted"/>